<dbReference type="STRING" id="1515746.HR45_08490"/>
<organism evidence="1 2">
    <name type="scientific">Shewanella mangrovi</name>
    <dbReference type="NCBI Taxonomy" id="1515746"/>
    <lineage>
        <taxon>Bacteria</taxon>
        <taxon>Pseudomonadati</taxon>
        <taxon>Pseudomonadota</taxon>
        <taxon>Gammaproteobacteria</taxon>
        <taxon>Alteromonadales</taxon>
        <taxon>Shewanellaceae</taxon>
        <taxon>Shewanella</taxon>
    </lineage>
</organism>
<dbReference type="RefSeq" id="WP_037441792.1">
    <property type="nucleotide sequence ID" value="NZ_JPEO01000004.1"/>
</dbReference>
<comment type="caution">
    <text evidence="1">The sequence shown here is derived from an EMBL/GenBank/DDBJ whole genome shotgun (WGS) entry which is preliminary data.</text>
</comment>
<proteinExistence type="predicted"/>
<evidence type="ECO:0000313" key="1">
    <source>
        <dbReference type="EMBL" id="KFZ37873.1"/>
    </source>
</evidence>
<protein>
    <submittedName>
        <fullName evidence="1">Uncharacterized protein</fullName>
    </submittedName>
</protein>
<keyword evidence="2" id="KW-1185">Reference proteome</keyword>
<sequence>MKKQLQINDRDQSKRYFNIERKKHKGNHRSKEYDNVILQNLDSIETIFGTPVLLVPEIFDLSKKDLNDELSHFFFILNELLQKYHHIYISFKETRLVRLPMFLMMVAIKDKYASKISIIWSKDYKEVNRLVSSAGLHLSKSERRKMMFDEKCHQLPVISGSNFEFTTLSDDLMDAINDKYYDGKISPNTEQKISQAIIETLENVGRHAYPNEVLEENKKWWLICSIGYNDNLDDKYMYLAIYDRGRGIPLSFEDSKVFQKRVRMHYPVEYTALVRDGISDNENKNGRLRQLARSMKAFVSPLREIVGDSGMIYASMMHDITRIEDENHGQGSVSIKDLVTEDEDSNLLIFSSKGCYQYNKGDNEEHVRVEMTNEFQGTLLQWSIKLDELC</sequence>
<reference evidence="1 2" key="1">
    <citation type="submission" date="2014-06" db="EMBL/GenBank/DDBJ databases">
        <title>Shewanella sp. YQH10.</title>
        <authorList>
            <person name="Liu Y."/>
            <person name="Zeng R."/>
        </authorList>
    </citation>
    <scope>NUCLEOTIDE SEQUENCE [LARGE SCALE GENOMIC DNA]</scope>
    <source>
        <strain evidence="1 2">YQH10</strain>
    </source>
</reference>
<dbReference type="EMBL" id="JPEO01000004">
    <property type="protein sequence ID" value="KFZ37873.1"/>
    <property type="molecule type" value="Genomic_DNA"/>
</dbReference>
<dbReference type="Proteomes" id="UP000029264">
    <property type="component" value="Unassembled WGS sequence"/>
</dbReference>
<accession>A0A094LRT6</accession>
<gene>
    <name evidence="1" type="ORF">HR45_08490</name>
</gene>
<dbReference type="AlphaFoldDB" id="A0A094LRT6"/>
<evidence type="ECO:0000313" key="2">
    <source>
        <dbReference type="Proteomes" id="UP000029264"/>
    </source>
</evidence>
<dbReference type="OrthoDB" id="6858273at2"/>
<dbReference type="eggNOG" id="COG2172">
    <property type="taxonomic scope" value="Bacteria"/>
</dbReference>
<name>A0A094LRT6_9GAMM</name>